<comment type="caution">
    <text evidence="6">The sequence shown here is derived from an EMBL/GenBank/DDBJ whole genome shotgun (WGS) entry which is preliminary data.</text>
</comment>
<comment type="subunit">
    <text evidence="5">Homodimer.</text>
</comment>
<sequence>MKIVTTAIPDVLIIEPMVFGDSRGFFCESFNARAFAEHADLTVDFVQDNHSRSQRGVLRGLHYQLQNPQGKLVRVVQGEVLDVAVDIRRHSPTFGQWVAERLSADNHRQMWVPPGFAHGFVVLSESADFLYKTTDYYNPAAERSIRWDDPQLAIDWQLGGLQPQLSAKDQAAVAFADAELFP</sequence>
<comment type="catalytic activity">
    <reaction evidence="1 5">
        <text>dTDP-4-dehydro-6-deoxy-alpha-D-glucose = dTDP-4-dehydro-beta-L-rhamnose</text>
        <dbReference type="Rhea" id="RHEA:16969"/>
        <dbReference type="ChEBI" id="CHEBI:57649"/>
        <dbReference type="ChEBI" id="CHEBI:62830"/>
        <dbReference type="EC" id="5.1.3.13"/>
    </reaction>
</comment>
<name>A0ABU8QRX4_9PSED</name>
<dbReference type="SUPFAM" id="SSF51182">
    <property type="entry name" value="RmlC-like cupins"/>
    <property type="match status" value="1"/>
</dbReference>
<reference evidence="6 7" key="1">
    <citation type="submission" date="2024-02" db="EMBL/GenBank/DDBJ databases">
        <title>Identification of pathogenicity and growth-promoting function of Pseudomonas putida variant.</title>
        <authorList>
            <person name="Sun J."/>
        </authorList>
    </citation>
    <scope>NUCLEOTIDE SEQUENCE [LARGE SCALE GENOMIC DNA]</scope>
    <source>
        <strain evidence="6 7">A03</strain>
    </source>
</reference>
<gene>
    <name evidence="6" type="primary">rfbC</name>
    <name evidence="6" type="ORF">V7S98_09305</name>
</gene>
<dbReference type="NCBIfam" id="TIGR01221">
    <property type="entry name" value="rmlC"/>
    <property type="match status" value="1"/>
</dbReference>
<dbReference type="PANTHER" id="PTHR21047">
    <property type="entry name" value="DTDP-6-DEOXY-D-GLUCOSE-3,5 EPIMERASE"/>
    <property type="match status" value="1"/>
</dbReference>
<comment type="function">
    <text evidence="2 5">Catalyzes the epimerization of the C3' and C5'positions of dTDP-6-deoxy-D-xylo-4-hexulose, forming dTDP-6-deoxy-L-lyxo-4-hexulose.</text>
</comment>
<protein>
    <recommendedName>
        <fullName evidence="4 5">dTDP-4-dehydrorhamnose 3,5-epimerase</fullName>
        <ecNumber evidence="3 5">5.1.3.13</ecNumber>
    </recommendedName>
    <alternativeName>
        <fullName evidence="5">Thymidine diphospho-4-keto-rhamnose 3,5-epimerase</fullName>
    </alternativeName>
</protein>
<evidence type="ECO:0000256" key="5">
    <source>
        <dbReference type="RuleBase" id="RU364069"/>
    </source>
</evidence>
<evidence type="ECO:0000256" key="3">
    <source>
        <dbReference type="ARBA" id="ARBA00012098"/>
    </source>
</evidence>
<dbReference type="RefSeq" id="WP_339599054.1">
    <property type="nucleotide sequence ID" value="NZ_JBBHLC010000019.1"/>
</dbReference>
<evidence type="ECO:0000256" key="4">
    <source>
        <dbReference type="ARBA" id="ARBA00019595"/>
    </source>
</evidence>
<dbReference type="EMBL" id="JBBHLC010000019">
    <property type="protein sequence ID" value="MEJ5863418.1"/>
    <property type="molecule type" value="Genomic_DNA"/>
</dbReference>
<keyword evidence="7" id="KW-1185">Reference proteome</keyword>
<dbReference type="InterPro" id="IPR014710">
    <property type="entry name" value="RmlC-like_jellyroll"/>
</dbReference>
<comment type="similarity">
    <text evidence="5">Belongs to the dTDP-4-dehydrorhamnose 3,5-epimerase family.</text>
</comment>
<dbReference type="GO" id="GO:0008830">
    <property type="term" value="F:dTDP-4-dehydrorhamnose 3,5-epimerase activity"/>
    <property type="evidence" value="ECO:0007669"/>
    <property type="project" value="UniProtKB-EC"/>
</dbReference>
<dbReference type="Gene3D" id="2.60.120.10">
    <property type="entry name" value="Jelly Rolls"/>
    <property type="match status" value="1"/>
</dbReference>
<dbReference type="InterPro" id="IPR000888">
    <property type="entry name" value="RmlC-like"/>
</dbReference>
<accession>A0ABU8QRX4</accession>
<dbReference type="PANTHER" id="PTHR21047:SF2">
    <property type="entry name" value="THYMIDINE DIPHOSPHO-4-KETO-RHAMNOSE 3,5-EPIMERASE"/>
    <property type="match status" value="1"/>
</dbReference>
<dbReference type="EC" id="5.1.3.13" evidence="3 5"/>
<dbReference type="Proteomes" id="UP001380290">
    <property type="component" value="Unassembled WGS sequence"/>
</dbReference>
<comment type="pathway">
    <text evidence="5">Carbohydrate biosynthesis; dTDP-L-rhamnose biosynthesis.</text>
</comment>
<dbReference type="InterPro" id="IPR011051">
    <property type="entry name" value="RmlC_Cupin_sf"/>
</dbReference>
<dbReference type="CDD" id="cd00438">
    <property type="entry name" value="cupin_RmlC"/>
    <property type="match status" value="1"/>
</dbReference>
<evidence type="ECO:0000256" key="1">
    <source>
        <dbReference type="ARBA" id="ARBA00001298"/>
    </source>
</evidence>
<evidence type="ECO:0000313" key="7">
    <source>
        <dbReference type="Proteomes" id="UP001380290"/>
    </source>
</evidence>
<dbReference type="Pfam" id="PF00908">
    <property type="entry name" value="dTDP_sugar_isom"/>
    <property type="match status" value="1"/>
</dbReference>
<evidence type="ECO:0000256" key="2">
    <source>
        <dbReference type="ARBA" id="ARBA00001997"/>
    </source>
</evidence>
<organism evidence="6 7">
    <name type="scientific">Pseudomonas farsensis</name>
    <dbReference type="NCBI Taxonomy" id="2745492"/>
    <lineage>
        <taxon>Bacteria</taxon>
        <taxon>Pseudomonadati</taxon>
        <taxon>Pseudomonadota</taxon>
        <taxon>Gammaproteobacteria</taxon>
        <taxon>Pseudomonadales</taxon>
        <taxon>Pseudomonadaceae</taxon>
        <taxon>Pseudomonas</taxon>
    </lineage>
</organism>
<evidence type="ECO:0000313" key="6">
    <source>
        <dbReference type="EMBL" id="MEJ5863418.1"/>
    </source>
</evidence>
<keyword evidence="5 6" id="KW-0413">Isomerase</keyword>
<proteinExistence type="inferred from homology"/>